<dbReference type="InterPro" id="IPR037045">
    <property type="entry name" value="S8pro/Inhibitor_I9_sf"/>
</dbReference>
<dbReference type="CDD" id="cd04852">
    <property type="entry name" value="Peptidases_S8_3"/>
    <property type="match status" value="1"/>
</dbReference>
<dbReference type="InterPro" id="IPR023828">
    <property type="entry name" value="Peptidase_S8_Ser-AS"/>
</dbReference>
<dbReference type="EMBL" id="AP015036">
    <property type="protein sequence ID" value="BAT81168.1"/>
    <property type="molecule type" value="Genomic_DNA"/>
</dbReference>
<evidence type="ECO:0000256" key="1">
    <source>
        <dbReference type="ARBA" id="ARBA00004613"/>
    </source>
</evidence>
<keyword evidence="7 9" id="KW-0720">Serine protease</keyword>
<dbReference type="InterPro" id="IPR010259">
    <property type="entry name" value="S8pro/Inhibitor_I9"/>
</dbReference>
<dbReference type="CDD" id="cd02120">
    <property type="entry name" value="PA_subtilisin_like"/>
    <property type="match status" value="1"/>
</dbReference>
<comment type="similarity">
    <text evidence="2 9">Belongs to the peptidase S8 family.</text>
</comment>
<dbReference type="GO" id="GO:0004252">
    <property type="term" value="F:serine-type endopeptidase activity"/>
    <property type="evidence" value="ECO:0007669"/>
    <property type="project" value="UniProtKB-UniRule"/>
</dbReference>
<evidence type="ECO:0008006" key="16">
    <source>
        <dbReference type="Google" id="ProtNLM"/>
    </source>
</evidence>
<keyword evidence="3" id="KW-0964">Secreted</keyword>
<keyword evidence="5" id="KW-0732">Signal</keyword>
<dbReference type="Gene3D" id="3.40.50.200">
    <property type="entry name" value="Peptidase S8/S53 domain"/>
    <property type="match status" value="1"/>
</dbReference>
<dbReference type="PROSITE" id="PS00138">
    <property type="entry name" value="SUBTILASE_SER"/>
    <property type="match status" value="1"/>
</dbReference>
<dbReference type="Gene3D" id="2.60.40.2310">
    <property type="match status" value="1"/>
</dbReference>
<dbReference type="Pfam" id="PF05922">
    <property type="entry name" value="Inhibitor_I9"/>
    <property type="match status" value="1"/>
</dbReference>
<accession>A0A0S3RKM9</accession>
<proteinExistence type="inferred from homology"/>
<dbReference type="InterPro" id="IPR034197">
    <property type="entry name" value="Peptidases_S8_3"/>
</dbReference>
<evidence type="ECO:0000313" key="15">
    <source>
        <dbReference type="Proteomes" id="UP000291084"/>
    </source>
</evidence>
<keyword evidence="10" id="KW-0812">Transmembrane</keyword>
<feature type="active site" description="Charge relay system" evidence="8 9">
    <location>
        <position position="550"/>
    </location>
</feature>
<name>A0A0S3RKM9_PHAAN</name>
<feature type="domain" description="Inhibitor I9" evidence="12">
    <location>
        <begin position="50"/>
        <end position="126"/>
    </location>
</feature>
<dbReference type="InterPro" id="IPR000209">
    <property type="entry name" value="Peptidase_S8/S53_dom"/>
</dbReference>
<evidence type="ECO:0000259" key="11">
    <source>
        <dbReference type="Pfam" id="PF00082"/>
    </source>
</evidence>
<keyword evidence="10" id="KW-0472">Membrane</keyword>
<evidence type="ECO:0000313" key="14">
    <source>
        <dbReference type="EMBL" id="BAT81168.1"/>
    </source>
</evidence>
<sequence>MNTFINSSKNSKLLTLIFCENMISLRLSLLLTLIFSLIIKQTYSNKDRKTYIVYLGDHPKGMDSTSLPSLHMTMAQKVLGRDFEPKAILHSYKKSFNGFVIKLTQEEAGRMAEMDSVVSVFPNKKNHPHTTRSWDFIGFSQQILRTNLESDIIVGVIDSGVWPESKSFSDEGFGPPPTKWKGSCHNFTCNNKIIGAKYINIEGVYDKDDIISPRDAQGHGSHTASTIAGNLVKSASLLGFASGTARGGVPSARIAIYKACWLKIGCPEAETLAAFDEAIADGVDIISISTGYNNIVIFPYFQSAYDIGSFHAMKRGILTSNSANNLGPRFSSMTTYPPWILSVAATTIDRKFLTKVQLGNGVVLEGVTINTFDLKKKMFPLIYAGDVPNTADGYNSSISRFCYDNSVDKHLVKGKIVLCDRIGSPSDVGVLSGAAGMLVGATDAKDAPTTYALPAAFISLRKFNLVHSYMISSRNSTATIFRSDEDNDSQTPFIVSFSSRGPNPITPNTLKPDLAAPGVNILAAWSPVYPISTFRGDKRAVQYNIDSGTSMACPHAAAAAAYVKSFHPNWSPAMIKSALMTTATPMSPTLNPEAEFAYGAGQVNPVKAANPGLVYDINEADYVKFLCGEGYTDKMLRILTKDHSRCSKHAKEEAVYDLNLPSFALYVNVSSFSRVYHRTVTNVGSERSRYKAKVVSPSLLDIQVKPNVLSFTSIGQKKSFSVIIEGSINADILSASLVWDDGTFQVRTPIVVYTDRKVIPWSDE</sequence>
<dbReference type="GO" id="GO:0006508">
    <property type="term" value="P:proteolysis"/>
    <property type="evidence" value="ECO:0007669"/>
    <property type="project" value="UniProtKB-KW"/>
</dbReference>
<dbReference type="Pfam" id="PF00082">
    <property type="entry name" value="Peptidase_S8"/>
    <property type="match status" value="1"/>
</dbReference>
<dbReference type="OrthoDB" id="206201at2759"/>
<organism evidence="14 15">
    <name type="scientific">Vigna angularis var. angularis</name>
    <dbReference type="NCBI Taxonomy" id="157739"/>
    <lineage>
        <taxon>Eukaryota</taxon>
        <taxon>Viridiplantae</taxon>
        <taxon>Streptophyta</taxon>
        <taxon>Embryophyta</taxon>
        <taxon>Tracheophyta</taxon>
        <taxon>Spermatophyta</taxon>
        <taxon>Magnoliopsida</taxon>
        <taxon>eudicotyledons</taxon>
        <taxon>Gunneridae</taxon>
        <taxon>Pentapetalae</taxon>
        <taxon>rosids</taxon>
        <taxon>fabids</taxon>
        <taxon>Fabales</taxon>
        <taxon>Fabaceae</taxon>
        <taxon>Papilionoideae</taxon>
        <taxon>50 kb inversion clade</taxon>
        <taxon>NPAAA clade</taxon>
        <taxon>indigoferoid/millettioid clade</taxon>
        <taxon>Phaseoleae</taxon>
        <taxon>Vigna</taxon>
    </lineage>
</organism>
<dbReference type="Proteomes" id="UP000291084">
    <property type="component" value="Chromosome 3"/>
</dbReference>
<comment type="subcellular location">
    <subcellularLocation>
        <location evidence="1">Secreted</location>
    </subcellularLocation>
</comment>
<gene>
    <name evidence="14" type="primary">Vigan.03G083600</name>
    <name evidence="14" type="ORF">VIGAN_03083600</name>
</gene>
<evidence type="ECO:0000256" key="5">
    <source>
        <dbReference type="ARBA" id="ARBA00022729"/>
    </source>
</evidence>
<feature type="domain" description="Subtilisin-like protease fibronectin type-III" evidence="13">
    <location>
        <begin position="657"/>
        <end position="752"/>
    </location>
</feature>
<dbReference type="InterPro" id="IPR015500">
    <property type="entry name" value="Peptidase_S8_subtilisin-rel"/>
</dbReference>
<protein>
    <recommendedName>
        <fullName evidence="16">Subtilisin-like protease fibronectin type-III domain-containing protein</fullName>
    </recommendedName>
</protein>
<dbReference type="AlphaFoldDB" id="A0A0S3RKM9"/>
<dbReference type="Gene3D" id="3.30.70.80">
    <property type="entry name" value="Peptidase S8 propeptide/proteinase inhibitor I9"/>
    <property type="match status" value="1"/>
</dbReference>
<dbReference type="InterPro" id="IPR036852">
    <property type="entry name" value="Peptidase_S8/S53_dom_sf"/>
</dbReference>
<keyword evidence="6 9" id="KW-0378">Hydrolase</keyword>
<keyword evidence="15" id="KW-1185">Reference proteome</keyword>
<feature type="active site" description="Charge relay system" evidence="8 9">
    <location>
        <position position="158"/>
    </location>
</feature>
<dbReference type="InterPro" id="IPR045051">
    <property type="entry name" value="SBT"/>
</dbReference>
<evidence type="ECO:0000259" key="12">
    <source>
        <dbReference type="Pfam" id="PF05922"/>
    </source>
</evidence>
<evidence type="ECO:0000256" key="10">
    <source>
        <dbReference type="SAM" id="Phobius"/>
    </source>
</evidence>
<evidence type="ECO:0000256" key="8">
    <source>
        <dbReference type="PIRSR" id="PIRSR615500-1"/>
    </source>
</evidence>
<feature type="transmembrane region" description="Helical" evidence="10">
    <location>
        <begin position="12"/>
        <end position="39"/>
    </location>
</feature>
<dbReference type="PANTHER" id="PTHR10795">
    <property type="entry name" value="PROPROTEIN CONVERTASE SUBTILISIN/KEXIN"/>
    <property type="match status" value="1"/>
</dbReference>
<keyword evidence="10" id="KW-1133">Transmembrane helix</keyword>
<keyword evidence="4 9" id="KW-0645">Protease</keyword>
<evidence type="ECO:0000259" key="13">
    <source>
        <dbReference type="Pfam" id="PF17766"/>
    </source>
</evidence>
<reference evidence="14 15" key="1">
    <citation type="journal article" date="2015" name="Sci. Rep.">
        <title>The power of single molecule real-time sequencing technology in the de novo assembly of a eukaryotic genome.</title>
        <authorList>
            <person name="Sakai H."/>
            <person name="Naito K."/>
            <person name="Ogiso-Tanaka E."/>
            <person name="Takahashi Y."/>
            <person name="Iseki K."/>
            <person name="Muto C."/>
            <person name="Satou K."/>
            <person name="Teruya K."/>
            <person name="Shiroma A."/>
            <person name="Shimoji M."/>
            <person name="Hirano T."/>
            <person name="Itoh T."/>
            <person name="Kaga A."/>
            <person name="Tomooka N."/>
        </authorList>
    </citation>
    <scope>NUCLEOTIDE SEQUENCE [LARGE SCALE GENOMIC DNA]</scope>
    <source>
        <strain evidence="15">cv. Shumari</strain>
    </source>
</reference>
<feature type="domain" description="Peptidase S8/S53" evidence="11">
    <location>
        <begin position="150"/>
        <end position="601"/>
    </location>
</feature>
<evidence type="ECO:0000256" key="6">
    <source>
        <dbReference type="ARBA" id="ARBA00022801"/>
    </source>
</evidence>
<feature type="active site" description="Charge relay system" evidence="8 9">
    <location>
        <position position="219"/>
    </location>
</feature>
<dbReference type="Gene3D" id="3.50.30.30">
    <property type="match status" value="1"/>
</dbReference>
<evidence type="ECO:0000256" key="7">
    <source>
        <dbReference type="ARBA" id="ARBA00022825"/>
    </source>
</evidence>
<dbReference type="InterPro" id="IPR041469">
    <property type="entry name" value="Subtilisin-like_FN3"/>
</dbReference>
<dbReference type="Pfam" id="PF17766">
    <property type="entry name" value="fn3_6"/>
    <property type="match status" value="1"/>
</dbReference>
<dbReference type="PRINTS" id="PR00723">
    <property type="entry name" value="SUBTILISIN"/>
</dbReference>
<dbReference type="GO" id="GO:0005576">
    <property type="term" value="C:extracellular region"/>
    <property type="evidence" value="ECO:0007669"/>
    <property type="project" value="UniProtKB-SubCell"/>
</dbReference>
<evidence type="ECO:0000256" key="9">
    <source>
        <dbReference type="PROSITE-ProRule" id="PRU01240"/>
    </source>
</evidence>
<evidence type="ECO:0000256" key="3">
    <source>
        <dbReference type="ARBA" id="ARBA00022525"/>
    </source>
</evidence>
<dbReference type="PROSITE" id="PS51892">
    <property type="entry name" value="SUBTILASE"/>
    <property type="match status" value="1"/>
</dbReference>
<evidence type="ECO:0000256" key="4">
    <source>
        <dbReference type="ARBA" id="ARBA00022670"/>
    </source>
</evidence>
<evidence type="ECO:0000256" key="2">
    <source>
        <dbReference type="ARBA" id="ARBA00011073"/>
    </source>
</evidence>
<dbReference type="SUPFAM" id="SSF52743">
    <property type="entry name" value="Subtilisin-like"/>
    <property type="match status" value="1"/>
</dbReference>